<dbReference type="EMBL" id="CP041253">
    <property type="protein sequence ID" value="QDH79404.1"/>
    <property type="molecule type" value="Genomic_DNA"/>
</dbReference>
<dbReference type="PANTHER" id="PTHR38481">
    <property type="entry name" value="HYALURONATE LYASE"/>
    <property type="match status" value="1"/>
</dbReference>
<keyword evidence="7" id="KW-0106">Calcium</keyword>
<dbReference type="AlphaFoldDB" id="A0A514CID4"/>
<dbReference type="GO" id="GO:0005576">
    <property type="term" value="C:extracellular region"/>
    <property type="evidence" value="ECO:0007669"/>
    <property type="project" value="UniProtKB-SubCell"/>
</dbReference>
<dbReference type="PANTHER" id="PTHR38481:SF1">
    <property type="entry name" value="HYALURONATE LYASE"/>
    <property type="match status" value="1"/>
</dbReference>
<dbReference type="CDD" id="cd01083">
    <property type="entry name" value="GAG_Lyase"/>
    <property type="match status" value="1"/>
</dbReference>
<evidence type="ECO:0000256" key="5">
    <source>
        <dbReference type="ARBA" id="ARBA00022525"/>
    </source>
</evidence>
<comment type="subcellular location">
    <subcellularLocation>
        <location evidence="2">Secreted</location>
    </subcellularLocation>
</comment>
<dbReference type="GO" id="GO:0005975">
    <property type="term" value="P:carbohydrate metabolic process"/>
    <property type="evidence" value="ECO:0007669"/>
    <property type="project" value="InterPro"/>
</dbReference>
<dbReference type="InterPro" id="IPR055372">
    <property type="entry name" value="CBM96"/>
</dbReference>
<dbReference type="SUPFAM" id="SSF74650">
    <property type="entry name" value="Galactose mutarotase-like"/>
    <property type="match status" value="1"/>
</dbReference>
<keyword evidence="5" id="KW-0964">Secreted</keyword>
<evidence type="ECO:0000259" key="11">
    <source>
        <dbReference type="Pfam" id="PF02884"/>
    </source>
</evidence>
<keyword evidence="6" id="KW-0732">Signal</keyword>
<evidence type="ECO:0000256" key="3">
    <source>
        <dbReference type="ARBA" id="ARBA00006699"/>
    </source>
</evidence>
<dbReference type="SUPFAM" id="SSF48230">
    <property type="entry name" value="Chondroitin AC/alginate lyase"/>
    <property type="match status" value="1"/>
</dbReference>
<gene>
    <name evidence="14" type="ORF">FKX85_10305</name>
</gene>
<feature type="domain" description="Polysaccharide lyase 8 N-terminal alpha-helical" evidence="12">
    <location>
        <begin position="57"/>
        <end position="301"/>
    </location>
</feature>
<evidence type="ECO:0000259" key="10">
    <source>
        <dbReference type="Pfam" id="PF02278"/>
    </source>
</evidence>
<dbReference type="Proteomes" id="UP000316614">
    <property type="component" value="Chromosome"/>
</dbReference>
<dbReference type="InterPro" id="IPR004103">
    <property type="entry name" value="Lyase_8_C"/>
</dbReference>
<feature type="active site" evidence="9">
    <location>
        <position position="241"/>
    </location>
</feature>
<comment type="cofactor">
    <cofactor evidence="1">
        <name>Ca(2+)</name>
        <dbReference type="ChEBI" id="CHEBI:29108"/>
    </cofactor>
</comment>
<dbReference type="NCBIfam" id="NF033679">
    <property type="entry name" value="DNRLRE_dom"/>
    <property type="match status" value="2"/>
</dbReference>
<dbReference type="OrthoDB" id="6394136at2"/>
<evidence type="ECO:0000313" key="14">
    <source>
        <dbReference type="EMBL" id="QDH79404.1"/>
    </source>
</evidence>
<dbReference type="Pfam" id="PF02884">
    <property type="entry name" value="Lyase_8_C"/>
    <property type="match status" value="1"/>
</dbReference>
<dbReference type="GO" id="GO:0030246">
    <property type="term" value="F:carbohydrate binding"/>
    <property type="evidence" value="ECO:0007669"/>
    <property type="project" value="InterPro"/>
</dbReference>
<evidence type="ECO:0000256" key="8">
    <source>
        <dbReference type="ARBA" id="ARBA00023239"/>
    </source>
</evidence>
<dbReference type="Pfam" id="PF02278">
    <property type="entry name" value="Lyase_8"/>
    <property type="match status" value="1"/>
</dbReference>
<reference evidence="14 15" key="1">
    <citation type="submission" date="2019-06" db="EMBL/GenBank/DDBJ databases">
        <title>Echinicola alkalisoli sp. nov. isolated from saline soil.</title>
        <authorList>
            <person name="Sun J.-Q."/>
            <person name="Xu L."/>
        </authorList>
    </citation>
    <scope>NUCLEOTIDE SEQUENCE [LARGE SCALE GENOMIC DNA]</scope>
    <source>
        <strain evidence="14 15">LN3S3</strain>
    </source>
</reference>
<dbReference type="Gene3D" id="2.60.220.10">
    <property type="entry name" value="Polysaccharide lyase family 8-like, C-terminal"/>
    <property type="match status" value="1"/>
</dbReference>
<evidence type="ECO:0000256" key="4">
    <source>
        <dbReference type="ARBA" id="ARBA00011245"/>
    </source>
</evidence>
<dbReference type="InterPro" id="IPR008929">
    <property type="entry name" value="Chondroitin_lyas"/>
</dbReference>
<dbReference type="InterPro" id="IPR011071">
    <property type="entry name" value="Lyase_8-like_C"/>
</dbReference>
<evidence type="ECO:0000313" key="15">
    <source>
        <dbReference type="Proteomes" id="UP000316614"/>
    </source>
</evidence>
<dbReference type="GO" id="GO:0016837">
    <property type="term" value="F:carbon-oxygen lyase activity, acting on polysaccharides"/>
    <property type="evidence" value="ECO:0007669"/>
    <property type="project" value="UniProtKB-ARBA"/>
</dbReference>
<feature type="domain" description="Carbohydrate-binding module family 96" evidence="13">
    <location>
        <begin position="900"/>
        <end position="1059"/>
    </location>
</feature>
<evidence type="ECO:0000259" key="12">
    <source>
        <dbReference type="Pfam" id="PF08124"/>
    </source>
</evidence>
<evidence type="ECO:0000256" key="1">
    <source>
        <dbReference type="ARBA" id="ARBA00001913"/>
    </source>
</evidence>
<dbReference type="InterPro" id="IPR012970">
    <property type="entry name" value="Lyase_8_alpha_N"/>
</dbReference>
<dbReference type="InterPro" id="IPR014718">
    <property type="entry name" value="GH-type_carb-bd"/>
</dbReference>
<dbReference type="Pfam" id="PF24517">
    <property type="entry name" value="CBM96"/>
    <property type="match status" value="2"/>
</dbReference>
<dbReference type="Pfam" id="PF08124">
    <property type="entry name" value="Lyase_8_N"/>
    <property type="match status" value="1"/>
</dbReference>
<feature type="domain" description="Carbohydrate-binding module family 96" evidence="13">
    <location>
        <begin position="727"/>
        <end position="886"/>
    </location>
</feature>
<name>A0A514CID4_9BACT</name>
<comment type="similarity">
    <text evidence="3">Belongs to the polysaccharide lyase 8 family.</text>
</comment>
<dbReference type="SUPFAM" id="SSF49863">
    <property type="entry name" value="Hyaluronate lyase-like, C-terminal domain"/>
    <property type="match status" value="1"/>
</dbReference>
<organism evidence="14 15">
    <name type="scientific">Echinicola soli</name>
    <dbReference type="NCBI Taxonomy" id="2591634"/>
    <lineage>
        <taxon>Bacteria</taxon>
        <taxon>Pseudomonadati</taxon>
        <taxon>Bacteroidota</taxon>
        <taxon>Cytophagia</taxon>
        <taxon>Cytophagales</taxon>
        <taxon>Cyclobacteriaceae</taxon>
        <taxon>Echinicola</taxon>
    </lineage>
</organism>
<proteinExistence type="inferred from homology"/>
<protein>
    <submittedName>
        <fullName evidence="14">Polysaccharide lyase 8 family protein</fullName>
    </submittedName>
</protein>
<evidence type="ECO:0000256" key="6">
    <source>
        <dbReference type="ARBA" id="ARBA00022729"/>
    </source>
</evidence>
<dbReference type="InterPro" id="IPR003159">
    <property type="entry name" value="Lyase_8_central_dom"/>
</dbReference>
<feature type="domain" description="Polysaccharide lyase family 8 central" evidence="10">
    <location>
        <begin position="346"/>
        <end position="593"/>
    </location>
</feature>
<accession>A0A514CID4</accession>
<feature type="active site" evidence="9">
    <location>
        <position position="232"/>
    </location>
</feature>
<feature type="domain" description="Polysaccharide lyase family 8 C-terminal" evidence="11">
    <location>
        <begin position="609"/>
        <end position="675"/>
    </location>
</feature>
<comment type="subunit">
    <text evidence="4">Monomer.</text>
</comment>
<sequence length="1160" mass="127007">MTMGLKKVFIVVLIGLSAYSPLFAQSGFDIIMERIFDNFQNSTSTSILDGQVAVVRASLDMDGSWPDINYADQSQTNWQPVKHYERVSVLSKAYSRPESSYYGDPALLADITAAMDYWLGLNPVPYSTNWWFLSIKVPKDIGNILIALRNAPTGIDPALESSMIEWMTKGGSMTVSPGKDGSNLTDIGQHYIMRACLTEDSGLMQHAVTETGNSIKISSGEGIKRDNSYMAHGAQLYIYGYGREYVSGIRNIAVNITGTSYAYPPEKIAIFSDFVRNGFIKTSRGAYADFNVFGRSITRSGVGRADVNLIEQVRDFDMPQYQASYDTVITRMREQESPDYGVTPEHNHYWKSDYTVHHRPGYMVGLRNVSTRTVKSEMGNGENIKGHFLTDGATYIAVDGDEYFGIYPVWDWNKIPGTTTPAITSFPARSSWGTNPGKSHFVGGVSDGQYGASVYDMDDYNTTAKKTWFFFDDEVVCLGTGISSSAAEAINSTVNQAMLKGNVIVSTGSGGVSLGQGDHTYANNLKWVWHNDVGYVFPEGGQIKLSNQNQTGSWNSINQTQSSGQVIEEVFKLWFEHGVSPIDDSYAYILLPGSTQQETASFDIKGLELLANSDSVQAVRHGGLGMVQAVFYRSGSYLLDNIRVNVSKPCMLMLKGASTSSLNVTAADPTQGNTGVLRVGLETAALSEMKMLDLTLPERDLAGSSVAGEINQNSPAFEELVAPQVHRAVADAFVRDGSYADTNYPTGNLVVKKDGAGYSRESFLKFNTTVLSNQLDSVKLRLWINNANTTVTETNWEIHHVANDAWQETGITWNNKPARDNLLGQIPGAPAGQFVELDVTNTVLESLSGDGAFSINIAGTFQGSKTDVQFASREDGNPAHQPVLVVYKSEIKGGEEGNLPVIEDTFVQRTDANGDTSDKNYGAAGFLAAQNGGYEREVYLKFALTDLTEPIQQAAIQLYSLGSASATSWELYSLEDVAWEEGTGNWQGNSGEGLTWNTAPNSATLLHAIQGTTQEGPVVFDITGYLQQVAPQQDTVAFKVVSTASGVYTSFASGESNDVSRYPRIQYVLEPEALDHGLKPAPKNKVLLFPNPLEGMGTVTSERLIRQVVIRRRSGEMVKEEKDVNGYEYELDLTGMRNGLYYVIIIGDDYTEVQKAIKRN</sequence>
<dbReference type="InterPro" id="IPR038970">
    <property type="entry name" value="Lyase_8"/>
</dbReference>
<feature type="active site" evidence="9">
    <location>
        <position position="295"/>
    </location>
</feature>
<dbReference type="KEGG" id="echi:FKX85_10305"/>
<dbReference type="InterPro" id="IPR011013">
    <property type="entry name" value="Gal_mutarotase_sf_dom"/>
</dbReference>
<keyword evidence="15" id="KW-1185">Reference proteome</keyword>
<evidence type="ECO:0000256" key="2">
    <source>
        <dbReference type="ARBA" id="ARBA00004613"/>
    </source>
</evidence>
<evidence type="ECO:0000259" key="13">
    <source>
        <dbReference type="Pfam" id="PF24517"/>
    </source>
</evidence>
<keyword evidence="8 14" id="KW-0456">Lyase</keyword>
<dbReference type="Gene3D" id="2.70.98.10">
    <property type="match status" value="1"/>
</dbReference>
<evidence type="ECO:0000256" key="9">
    <source>
        <dbReference type="PIRSR" id="PIRSR638970-1"/>
    </source>
</evidence>
<dbReference type="Gene3D" id="1.50.10.100">
    <property type="entry name" value="Chondroitin AC/alginate lyase"/>
    <property type="match status" value="1"/>
</dbReference>
<evidence type="ECO:0000256" key="7">
    <source>
        <dbReference type="ARBA" id="ARBA00022837"/>
    </source>
</evidence>